<dbReference type="Proteomes" id="UP000738879">
    <property type="component" value="Unassembled WGS sequence"/>
</dbReference>
<evidence type="ECO:0000313" key="2">
    <source>
        <dbReference type="EMBL" id="MBS5147588.1"/>
    </source>
</evidence>
<accession>A0A943BN76</accession>
<proteinExistence type="predicted"/>
<protein>
    <submittedName>
        <fullName evidence="2">RES domain-containing protein</fullName>
    </submittedName>
</protein>
<organism evidence="2 3">
    <name type="scientific">Collinsella intestinalis</name>
    <dbReference type="NCBI Taxonomy" id="147207"/>
    <lineage>
        <taxon>Bacteria</taxon>
        <taxon>Bacillati</taxon>
        <taxon>Actinomycetota</taxon>
        <taxon>Coriobacteriia</taxon>
        <taxon>Coriobacteriales</taxon>
        <taxon>Coriobacteriaceae</taxon>
        <taxon>Collinsella</taxon>
    </lineage>
</organism>
<reference evidence="2" key="1">
    <citation type="submission" date="2021-02" db="EMBL/GenBank/DDBJ databases">
        <title>Infant gut strain persistence is associated with maternal origin, phylogeny, and functional potential including surface adhesion and iron acquisition.</title>
        <authorList>
            <person name="Lou Y.C."/>
        </authorList>
    </citation>
    <scope>NUCLEOTIDE SEQUENCE</scope>
    <source>
        <strain evidence="2">L3_128_245G1_dasL3_128_245G1_concoct_49</strain>
    </source>
</reference>
<sequence>MDSLDCYFKADLVGANQLIEGLIQGLMTEKYAVDEIDRSWAFPGERGTEVQFFRGRKGGMDSDYCKDDFLPLRQSDRLKSRNSRFSIPGNPSYYLANTSYGCWIELGFPAEHEFSVAPVELDGKLKILNLAVSAQDFSLLEDSEENLVKCWLQLFMLMIATSYRVKNSGEFIKPEYIISQEIMMACNKLGLDGVAYYSKRVSNESFAFCAINLALFIRYDGGGSFRFKRSDEDRRAALLCPV</sequence>
<dbReference type="AlphaFoldDB" id="A0A943BN76"/>
<evidence type="ECO:0000313" key="3">
    <source>
        <dbReference type="Proteomes" id="UP000738879"/>
    </source>
</evidence>
<comment type="caution">
    <text evidence="2">The sequence shown here is derived from an EMBL/GenBank/DDBJ whole genome shotgun (WGS) entry which is preliminary data.</text>
</comment>
<dbReference type="EMBL" id="JAGZJA010000012">
    <property type="protein sequence ID" value="MBS5147588.1"/>
    <property type="molecule type" value="Genomic_DNA"/>
</dbReference>
<gene>
    <name evidence="2" type="ORF">KHY67_07845</name>
</gene>
<name>A0A943BN76_9ACTN</name>
<dbReference type="InterPro" id="IPR014914">
    <property type="entry name" value="RES_dom"/>
</dbReference>
<feature type="domain" description="RES" evidence="1">
    <location>
        <begin position="79"/>
        <end position="216"/>
    </location>
</feature>
<dbReference type="Pfam" id="PF08808">
    <property type="entry name" value="RES"/>
    <property type="match status" value="1"/>
</dbReference>
<evidence type="ECO:0000259" key="1">
    <source>
        <dbReference type="Pfam" id="PF08808"/>
    </source>
</evidence>